<keyword evidence="11" id="KW-1185">Reference proteome</keyword>
<dbReference type="PANTHER" id="PTHR12137">
    <property type="entry name" value="CARBOHYDRATE SULFOTRANSFERASE"/>
    <property type="match status" value="1"/>
</dbReference>
<dbReference type="AlphaFoldDB" id="A0AAD7UAG0"/>
<evidence type="ECO:0000256" key="4">
    <source>
        <dbReference type="ARBA" id="ARBA00022692"/>
    </source>
</evidence>
<keyword evidence="5" id="KW-1133">Transmembrane helix</keyword>
<reference evidence="10" key="1">
    <citation type="submission" date="2023-01" db="EMBL/GenBank/DDBJ databases">
        <title>Metagenome sequencing of chrysophaentin producing Chrysophaeum taylorii.</title>
        <authorList>
            <person name="Davison J."/>
            <person name="Bewley C."/>
        </authorList>
    </citation>
    <scope>NUCLEOTIDE SEQUENCE</scope>
    <source>
        <strain evidence="10">NIES-1699</strain>
    </source>
</reference>
<dbReference type="EMBL" id="JAQMWT010000524">
    <property type="protein sequence ID" value="KAJ8600367.1"/>
    <property type="molecule type" value="Genomic_DNA"/>
</dbReference>
<keyword evidence="4" id="KW-0812">Transmembrane</keyword>
<dbReference type="GO" id="GO:0008146">
    <property type="term" value="F:sulfotransferase activity"/>
    <property type="evidence" value="ECO:0007669"/>
    <property type="project" value="InterPro"/>
</dbReference>
<name>A0AAD7UAG0_9STRA</name>
<organism evidence="10 11">
    <name type="scientific">Chrysophaeum taylorii</name>
    <dbReference type="NCBI Taxonomy" id="2483200"/>
    <lineage>
        <taxon>Eukaryota</taxon>
        <taxon>Sar</taxon>
        <taxon>Stramenopiles</taxon>
        <taxon>Ochrophyta</taxon>
        <taxon>Pelagophyceae</taxon>
        <taxon>Pelagomonadales</taxon>
        <taxon>Pelagomonadaceae</taxon>
        <taxon>Chrysophaeum</taxon>
    </lineage>
</organism>
<keyword evidence="9" id="KW-0732">Signal</keyword>
<evidence type="ECO:0008006" key="12">
    <source>
        <dbReference type="Google" id="ProtNLM"/>
    </source>
</evidence>
<comment type="caution">
    <text evidence="10">The sequence shown here is derived from an EMBL/GenBank/DDBJ whole genome shotgun (WGS) entry which is preliminary data.</text>
</comment>
<sequence length="288" mass="32390">MALSMFRWVVVAPALVCLGVNLTEDALLQNLVVIPEHKVLFCRIDKNAGTAFSQLWRSVRGEVGELYYGSSPGAQGLGRAEVEALFEDPSWHKAVFFREPLERFASGFASKCLPGHDKDTVHCKMAFGSETVSPSEAVRAILEGDRTHGILRAIDKHFAHQHRFCGGLLETLEYYDTVEQIFPETIREKVLELFEKVGIDFPHAEIFDAIFPEPNVARAGRHVTNARASEEAFFKTIEPALVAGILRHYAPDHFLFGIKVPPWAIRHYENFLNFPRDDSDSDGDSDIY</sequence>
<dbReference type="Pfam" id="PF03567">
    <property type="entry name" value="Sulfotransfer_2"/>
    <property type="match status" value="1"/>
</dbReference>
<proteinExistence type="inferred from homology"/>
<feature type="chain" id="PRO_5041927074" description="Sulfotransferase" evidence="9">
    <location>
        <begin position="20"/>
        <end position="288"/>
    </location>
</feature>
<keyword evidence="7" id="KW-0472">Membrane</keyword>
<feature type="signal peptide" evidence="9">
    <location>
        <begin position="1"/>
        <end position="19"/>
    </location>
</feature>
<keyword evidence="8" id="KW-0325">Glycoprotein</keyword>
<evidence type="ECO:0000256" key="3">
    <source>
        <dbReference type="ARBA" id="ARBA00022679"/>
    </source>
</evidence>
<accession>A0AAD7UAG0</accession>
<evidence type="ECO:0000256" key="6">
    <source>
        <dbReference type="ARBA" id="ARBA00023034"/>
    </source>
</evidence>
<protein>
    <recommendedName>
        <fullName evidence="12">Sulfotransferase</fullName>
    </recommendedName>
</protein>
<evidence type="ECO:0000256" key="1">
    <source>
        <dbReference type="ARBA" id="ARBA00004323"/>
    </source>
</evidence>
<evidence type="ECO:0000313" key="11">
    <source>
        <dbReference type="Proteomes" id="UP001230188"/>
    </source>
</evidence>
<evidence type="ECO:0000256" key="9">
    <source>
        <dbReference type="SAM" id="SignalP"/>
    </source>
</evidence>
<comment type="similarity">
    <text evidence="2">Belongs to the sulfotransferase 2 family.</text>
</comment>
<evidence type="ECO:0000256" key="7">
    <source>
        <dbReference type="ARBA" id="ARBA00023136"/>
    </source>
</evidence>
<dbReference type="InterPro" id="IPR005331">
    <property type="entry name" value="Sulfotransferase"/>
</dbReference>
<evidence type="ECO:0000256" key="5">
    <source>
        <dbReference type="ARBA" id="ARBA00022989"/>
    </source>
</evidence>
<dbReference type="GO" id="GO:0016051">
    <property type="term" value="P:carbohydrate biosynthetic process"/>
    <property type="evidence" value="ECO:0007669"/>
    <property type="project" value="InterPro"/>
</dbReference>
<evidence type="ECO:0000256" key="8">
    <source>
        <dbReference type="ARBA" id="ARBA00023180"/>
    </source>
</evidence>
<keyword evidence="6" id="KW-0333">Golgi apparatus</keyword>
<keyword evidence="3" id="KW-0808">Transferase</keyword>
<dbReference type="InterPro" id="IPR018011">
    <property type="entry name" value="Carb_sulfotrans_8-10"/>
</dbReference>
<evidence type="ECO:0000313" key="10">
    <source>
        <dbReference type="EMBL" id="KAJ8600367.1"/>
    </source>
</evidence>
<dbReference type="GO" id="GO:0000139">
    <property type="term" value="C:Golgi membrane"/>
    <property type="evidence" value="ECO:0007669"/>
    <property type="project" value="UniProtKB-SubCell"/>
</dbReference>
<comment type="subcellular location">
    <subcellularLocation>
        <location evidence="1">Golgi apparatus membrane</location>
        <topology evidence="1">Single-pass type II membrane protein</topology>
    </subcellularLocation>
</comment>
<evidence type="ECO:0000256" key="2">
    <source>
        <dbReference type="ARBA" id="ARBA00006339"/>
    </source>
</evidence>
<dbReference type="Proteomes" id="UP001230188">
    <property type="component" value="Unassembled WGS sequence"/>
</dbReference>
<gene>
    <name evidence="10" type="ORF">CTAYLR_000702</name>
</gene>
<dbReference type="PANTHER" id="PTHR12137:SF54">
    <property type="entry name" value="CARBOHYDRATE SULFOTRANSFERASE"/>
    <property type="match status" value="1"/>
</dbReference>